<comment type="caution">
    <text evidence="2">The sequence shown here is derived from an EMBL/GenBank/DDBJ whole genome shotgun (WGS) entry which is preliminary data.</text>
</comment>
<dbReference type="PANTHER" id="PTHR12403">
    <property type="entry name" value="TRAFFICKING PROTEIN PARTICLE COMPLEX SUBUNIT 2"/>
    <property type="match status" value="1"/>
</dbReference>
<protein>
    <recommendedName>
        <fullName evidence="4">Trafficking protein particle complex subunit</fullName>
    </recommendedName>
</protein>
<name>A0A830HL75_9CHLO</name>
<reference evidence="2" key="1">
    <citation type="submission" date="2020-10" db="EMBL/GenBank/DDBJ databases">
        <title>Unveiling of a novel bifunctional photoreceptor, Dualchrome1, isolated from a cosmopolitan green alga.</title>
        <authorList>
            <person name="Suzuki S."/>
            <person name="Kawachi M."/>
        </authorList>
    </citation>
    <scope>NUCLEOTIDE SEQUENCE</scope>
    <source>
        <strain evidence="2">NIES 2893</strain>
    </source>
</reference>
<dbReference type="OrthoDB" id="10252102at2759"/>
<proteinExistence type="predicted"/>
<dbReference type="Gene3D" id="3.30.450.70">
    <property type="match status" value="1"/>
</dbReference>
<gene>
    <name evidence="2" type="ORF">PPROV_000450600</name>
</gene>
<sequence length="227" mass="23680">MASYGPSSTSPHPSSSSSGGGGQRQRVVSFVVVSCGVPVYEADLAQWNVVRRSAATATATTPPPLADASASASASAIATAATQQQQHAVAHVPAVDASHLHQFVMHAACDAADDALWHEAAAAPPLAFGATAYGGAASSSGAVPLALRLVDRFNDLSVTAHVTAGRYKMLLLHDARISEEAATSFMRDVHEPLVKVMLNPLREAAEYIACPKFDERVRSLAKRHLSS</sequence>
<evidence type="ECO:0000313" key="3">
    <source>
        <dbReference type="Proteomes" id="UP000660262"/>
    </source>
</evidence>
<evidence type="ECO:0000313" key="2">
    <source>
        <dbReference type="EMBL" id="GHP05757.1"/>
    </source>
</evidence>
<accession>A0A830HL75</accession>
<dbReference type="EMBL" id="BNJQ01000011">
    <property type="protein sequence ID" value="GHP05757.1"/>
    <property type="molecule type" value="Genomic_DNA"/>
</dbReference>
<dbReference type="AlphaFoldDB" id="A0A830HL75"/>
<keyword evidence="3" id="KW-1185">Reference proteome</keyword>
<dbReference type="InterPro" id="IPR011012">
    <property type="entry name" value="Longin-like_dom_sf"/>
</dbReference>
<dbReference type="Pfam" id="PF04628">
    <property type="entry name" value="Sedlin_N"/>
    <property type="match status" value="1"/>
</dbReference>
<feature type="compositionally biased region" description="Low complexity" evidence="1">
    <location>
        <begin position="1"/>
        <end position="17"/>
    </location>
</feature>
<evidence type="ECO:0008006" key="4">
    <source>
        <dbReference type="Google" id="ProtNLM"/>
    </source>
</evidence>
<dbReference type="InterPro" id="IPR006722">
    <property type="entry name" value="Sedlin"/>
</dbReference>
<dbReference type="SUPFAM" id="SSF64356">
    <property type="entry name" value="SNARE-like"/>
    <property type="match status" value="1"/>
</dbReference>
<dbReference type="Proteomes" id="UP000660262">
    <property type="component" value="Unassembled WGS sequence"/>
</dbReference>
<organism evidence="2 3">
    <name type="scientific">Pycnococcus provasolii</name>
    <dbReference type="NCBI Taxonomy" id="41880"/>
    <lineage>
        <taxon>Eukaryota</taxon>
        <taxon>Viridiplantae</taxon>
        <taxon>Chlorophyta</taxon>
        <taxon>Pseudoscourfieldiophyceae</taxon>
        <taxon>Pseudoscourfieldiales</taxon>
        <taxon>Pycnococcaceae</taxon>
        <taxon>Pycnococcus</taxon>
    </lineage>
</organism>
<evidence type="ECO:0000256" key="1">
    <source>
        <dbReference type="SAM" id="MobiDB-lite"/>
    </source>
</evidence>
<dbReference type="GO" id="GO:0006888">
    <property type="term" value="P:endoplasmic reticulum to Golgi vesicle-mediated transport"/>
    <property type="evidence" value="ECO:0007669"/>
    <property type="project" value="InterPro"/>
</dbReference>
<feature type="region of interest" description="Disordered" evidence="1">
    <location>
        <begin position="1"/>
        <end position="23"/>
    </location>
</feature>
<dbReference type="GO" id="GO:0005737">
    <property type="term" value="C:cytoplasm"/>
    <property type="evidence" value="ECO:0007669"/>
    <property type="project" value="GOC"/>
</dbReference>